<dbReference type="EC" id="1.17.4.1" evidence="1"/>
<accession>Q7U5L1</accession>
<protein>
    <submittedName>
        <fullName evidence="1">Ribonucleotide reductase (Class II)</fullName>
        <ecNumber evidence="1">1.17.4.1</ecNumber>
    </submittedName>
</protein>
<dbReference type="Gene3D" id="3.40.30.10">
    <property type="entry name" value="Glutaredoxin"/>
    <property type="match status" value="1"/>
</dbReference>
<name>Q7U5L1_PARMW</name>
<dbReference type="RefSeq" id="WP_011128554.1">
    <property type="nucleotide sequence ID" value="NC_005070.1"/>
</dbReference>
<dbReference type="STRING" id="84588.SYNW1692"/>
<dbReference type="SUPFAM" id="SSF52833">
    <property type="entry name" value="Thioredoxin-like"/>
    <property type="match status" value="1"/>
</dbReference>
<dbReference type="EMBL" id="BX569693">
    <property type="protein sequence ID" value="CAE08207.1"/>
    <property type="molecule type" value="Genomic_DNA"/>
</dbReference>
<reference evidence="1 2" key="1">
    <citation type="journal article" date="2003" name="Nature">
        <title>The genome of a motile marine Synechococcus.</title>
        <authorList>
            <person name="Palenik B."/>
            <person name="Brahamsha B."/>
            <person name="Larimer F."/>
            <person name="Land M."/>
            <person name="Hauser L."/>
            <person name="Chain P."/>
            <person name="Lamerdin J."/>
            <person name="Regala W."/>
            <person name="Allen E.A."/>
            <person name="McCarren J."/>
            <person name="Paulsen I."/>
            <person name="Dufresne A."/>
            <person name="Partensky F."/>
            <person name="Webb E."/>
            <person name="Waterbury J."/>
        </authorList>
    </citation>
    <scope>NUCLEOTIDE SEQUENCE [LARGE SCALE GENOMIC DNA]</scope>
    <source>
        <strain evidence="1 2">WH8102</strain>
    </source>
</reference>
<dbReference type="Pfam" id="PF05768">
    <property type="entry name" value="Glrx-like"/>
    <property type="match status" value="1"/>
</dbReference>
<dbReference type="InterPro" id="IPR036249">
    <property type="entry name" value="Thioredoxin-like_sf"/>
</dbReference>
<dbReference type="InterPro" id="IPR052565">
    <property type="entry name" value="Glutaredoxin-like_YDR286C"/>
</dbReference>
<dbReference type="InterPro" id="IPR008554">
    <property type="entry name" value="Glutaredoxin-like"/>
</dbReference>
<evidence type="ECO:0000313" key="1">
    <source>
        <dbReference type="EMBL" id="CAE08207.1"/>
    </source>
</evidence>
<dbReference type="eggNOG" id="ENOG5032199">
    <property type="taxonomic scope" value="Bacteria"/>
</dbReference>
<dbReference type="CDD" id="cd01659">
    <property type="entry name" value="TRX_superfamily"/>
    <property type="match status" value="1"/>
</dbReference>
<dbReference type="PANTHER" id="PTHR33558:SF1">
    <property type="entry name" value="GLUTAREDOXIN-LIKE PROTEIN C5ORF63 HOMOLOG"/>
    <property type="match status" value="1"/>
</dbReference>
<keyword evidence="1" id="KW-0560">Oxidoreductase</keyword>
<keyword evidence="2" id="KW-1185">Reference proteome</keyword>
<dbReference type="AlphaFoldDB" id="Q7U5L1"/>
<dbReference type="GO" id="GO:0004748">
    <property type="term" value="F:ribonucleoside-diphosphate reductase activity, thioredoxin disulfide as acceptor"/>
    <property type="evidence" value="ECO:0007669"/>
    <property type="project" value="UniProtKB-EC"/>
</dbReference>
<dbReference type="PANTHER" id="PTHR33558">
    <property type="entry name" value="GLUTAREDOXIN-LIKE PROTEIN C5ORF63 HOMOLOG"/>
    <property type="match status" value="1"/>
</dbReference>
<evidence type="ECO:0000313" key="2">
    <source>
        <dbReference type="Proteomes" id="UP000001422"/>
    </source>
</evidence>
<dbReference type="KEGG" id="syw:SYNW1692"/>
<dbReference type="Proteomes" id="UP000001422">
    <property type="component" value="Chromosome"/>
</dbReference>
<proteinExistence type="predicted"/>
<sequence length="92" mass="10161">MQVLVLYSRQGCCLCEGLEQRLIALNLAGLGITLQVIDIDGQDVSPELKARYDLEVPVLVAQGRELPRVSPRLSSEGLFNWLHKVLVDSGLM</sequence>
<organism evidence="1 2">
    <name type="scientific">Parasynechococcus marenigrum (strain WH8102)</name>
    <dbReference type="NCBI Taxonomy" id="84588"/>
    <lineage>
        <taxon>Bacteria</taxon>
        <taxon>Bacillati</taxon>
        <taxon>Cyanobacteriota</taxon>
        <taxon>Cyanophyceae</taxon>
        <taxon>Synechococcales</taxon>
        <taxon>Prochlorococcaceae</taxon>
        <taxon>Parasynechococcus</taxon>
        <taxon>Parasynechococcus marenigrum</taxon>
    </lineage>
</organism>
<gene>
    <name evidence="1" type="primary">nrdJ</name>
    <name evidence="1" type="ordered locus">SYNW1692</name>
</gene>
<dbReference type="HOGENOM" id="CLU_113892_1_0_3"/>